<sequence length="78" mass="8766">MLASSLLLHNLLSQEQSFSPKMIKLTLIFVLSFFISLVLYVANNSPAALLIDIIGPVEFASMVIQIMWEMLLSRARII</sequence>
<feature type="non-terminal residue" evidence="2">
    <location>
        <position position="78"/>
    </location>
</feature>
<organism evidence="2 3">
    <name type="scientific">Aureobasidium melanogenum</name>
    <name type="common">Aureobasidium pullulans var. melanogenum</name>
    <dbReference type="NCBI Taxonomy" id="46634"/>
    <lineage>
        <taxon>Eukaryota</taxon>
        <taxon>Fungi</taxon>
        <taxon>Dikarya</taxon>
        <taxon>Ascomycota</taxon>
        <taxon>Pezizomycotina</taxon>
        <taxon>Dothideomycetes</taxon>
        <taxon>Dothideomycetidae</taxon>
        <taxon>Dothideales</taxon>
        <taxon>Saccotheciaceae</taxon>
        <taxon>Aureobasidium</taxon>
    </lineage>
</organism>
<accession>A0A9P8K1F8</accession>
<evidence type="ECO:0000256" key="1">
    <source>
        <dbReference type="SAM" id="Phobius"/>
    </source>
</evidence>
<dbReference type="Proteomes" id="UP000729357">
    <property type="component" value="Unassembled WGS sequence"/>
</dbReference>
<evidence type="ECO:0000313" key="2">
    <source>
        <dbReference type="EMBL" id="KAG9989942.1"/>
    </source>
</evidence>
<keyword evidence="3" id="KW-1185">Reference proteome</keyword>
<keyword evidence="1" id="KW-0812">Transmembrane</keyword>
<feature type="transmembrane region" description="Helical" evidence="1">
    <location>
        <begin position="22"/>
        <end position="42"/>
    </location>
</feature>
<proteinExistence type="predicted"/>
<protein>
    <submittedName>
        <fullName evidence="2">Uncharacterized protein</fullName>
    </submittedName>
</protein>
<comment type="caution">
    <text evidence="2">The sequence shown here is derived from an EMBL/GenBank/DDBJ whole genome shotgun (WGS) entry which is preliminary data.</text>
</comment>
<reference evidence="2" key="1">
    <citation type="journal article" date="2021" name="J Fungi (Basel)">
        <title>Virulence traits and population genomics of the black yeast Aureobasidium melanogenum.</title>
        <authorList>
            <person name="Cernosa A."/>
            <person name="Sun X."/>
            <person name="Gostincar C."/>
            <person name="Fang C."/>
            <person name="Gunde-Cimerman N."/>
            <person name="Song Z."/>
        </authorList>
    </citation>
    <scope>NUCLEOTIDE SEQUENCE</scope>
    <source>
        <strain evidence="2">EXF-9298</strain>
    </source>
</reference>
<feature type="transmembrane region" description="Helical" evidence="1">
    <location>
        <begin position="48"/>
        <end position="68"/>
    </location>
</feature>
<dbReference type="EMBL" id="JAHFXS010000056">
    <property type="protein sequence ID" value="KAG9989942.1"/>
    <property type="molecule type" value="Genomic_DNA"/>
</dbReference>
<reference evidence="2" key="2">
    <citation type="submission" date="2021-08" db="EMBL/GenBank/DDBJ databases">
        <authorList>
            <person name="Gostincar C."/>
            <person name="Sun X."/>
            <person name="Song Z."/>
            <person name="Gunde-Cimerman N."/>
        </authorList>
    </citation>
    <scope>NUCLEOTIDE SEQUENCE</scope>
    <source>
        <strain evidence="2">EXF-9298</strain>
    </source>
</reference>
<keyword evidence="1" id="KW-1133">Transmembrane helix</keyword>
<keyword evidence="1" id="KW-0472">Membrane</keyword>
<dbReference type="AlphaFoldDB" id="A0A9P8K1F8"/>
<evidence type="ECO:0000313" key="3">
    <source>
        <dbReference type="Proteomes" id="UP000729357"/>
    </source>
</evidence>
<name>A0A9P8K1F8_AURME</name>
<gene>
    <name evidence="2" type="ORF">KCU98_g1512</name>
</gene>